<dbReference type="KEGG" id="psw:LK03_00650"/>
<evidence type="ECO:0000313" key="3">
    <source>
        <dbReference type="Proteomes" id="UP000029493"/>
    </source>
</evidence>
<name>A0A089WEW1_9PSED</name>
<proteinExistence type="predicted"/>
<sequence length="78" mass="8051">MKLNAAVSAKLAVLQPNHVGVPAWSLLAHPPVPPLPHYLGGAPQRLGGVPHQPDQDTPQPTEPGSPTEPDVPPPAPQA</sequence>
<evidence type="ECO:0000256" key="1">
    <source>
        <dbReference type="SAM" id="MobiDB-lite"/>
    </source>
</evidence>
<accession>A0A089WEW1</accession>
<dbReference type="Proteomes" id="UP000029493">
    <property type="component" value="Chromosome"/>
</dbReference>
<gene>
    <name evidence="2" type="ORF">LK03_00650</name>
</gene>
<reference evidence="2 3" key="1">
    <citation type="submission" date="2014-09" db="EMBL/GenBank/DDBJ databases">
        <authorList>
            <person name="Chan K.-G."/>
        </authorList>
    </citation>
    <scope>NUCLEOTIDE SEQUENCE [LARGE SCALE GENOMIC DNA]</scope>
    <source>
        <strain evidence="2 3">ND07</strain>
    </source>
</reference>
<feature type="region of interest" description="Disordered" evidence="1">
    <location>
        <begin position="29"/>
        <end position="78"/>
    </location>
</feature>
<dbReference type="RefSeq" id="WP_038410631.1">
    <property type="nucleotide sequence ID" value="NZ_CP009455.1"/>
</dbReference>
<dbReference type="EMBL" id="CP009455">
    <property type="protein sequence ID" value="AIR87830.1"/>
    <property type="molecule type" value="Genomic_DNA"/>
</dbReference>
<feature type="compositionally biased region" description="Pro residues" evidence="1">
    <location>
        <begin position="69"/>
        <end position="78"/>
    </location>
</feature>
<protein>
    <submittedName>
        <fullName evidence="2">Uncharacterized protein</fullName>
    </submittedName>
</protein>
<dbReference type="AlphaFoldDB" id="A0A089WEW1"/>
<evidence type="ECO:0000313" key="2">
    <source>
        <dbReference type="EMBL" id="AIR87830.1"/>
    </source>
</evidence>
<keyword evidence="3" id="KW-1185">Reference proteome</keyword>
<organism evidence="2 3">
    <name type="scientific">Pseudomonas cremoricolorata</name>
    <dbReference type="NCBI Taxonomy" id="157783"/>
    <lineage>
        <taxon>Bacteria</taxon>
        <taxon>Pseudomonadati</taxon>
        <taxon>Pseudomonadota</taxon>
        <taxon>Gammaproteobacteria</taxon>
        <taxon>Pseudomonadales</taxon>
        <taxon>Pseudomonadaceae</taxon>
        <taxon>Pseudomonas</taxon>
    </lineage>
</organism>